<dbReference type="Proteomes" id="UP000640052">
    <property type="component" value="Unassembled WGS sequence"/>
</dbReference>
<dbReference type="GO" id="GO:0085020">
    <property type="term" value="P:protein K6-linked ubiquitination"/>
    <property type="evidence" value="ECO:0007669"/>
    <property type="project" value="TreeGrafter"/>
</dbReference>
<dbReference type="EMBL" id="BOOA01000046">
    <property type="protein sequence ID" value="GIH26840.1"/>
    <property type="molecule type" value="Genomic_DNA"/>
</dbReference>
<evidence type="ECO:0000256" key="1">
    <source>
        <dbReference type="ARBA" id="ARBA00022737"/>
    </source>
</evidence>
<dbReference type="RefSeq" id="WP_239161969.1">
    <property type="nucleotide sequence ID" value="NZ_BOOA01000046.1"/>
</dbReference>
<evidence type="ECO:0008006" key="6">
    <source>
        <dbReference type="Google" id="ProtNLM"/>
    </source>
</evidence>
<evidence type="ECO:0000313" key="4">
    <source>
        <dbReference type="EMBL" id="GIH26840.1"/>
    </source>
</evidence>
<dbReference type="PROSITE" id="PS50297">
    <property type="entry name" value="ANK_REP_REGION"/>
    <property type="match status" value="2"/>
</dbReference>
<accession>A0A919USW1</accession>
<organism evidence="4 5">
    <name type="scientific">Acrocarpospora phusangensis</name>
    <dbReference type="NCBI Taxonomy" id="1070424"/>
    <lineage>
        <taxon>Bacteria</taxon>
        <taxon>Bacillati</taxon>
        <taxon>Actinomycetota</taxon>
        <taxon>Actinomycetes</taxon>
        <taxon>Streptosporangiales</taxon>
        <taxon>Streptosporangiaceae</taxon>
        <taxon>Acrocarpospora</taxon>
    </lineage>
</organism>
<feature type="repeat" description="ANK" evidence="3">
    <location>
        <begin position="99"/>
        <end position="128"/>
    </location>
</feature>
<dbReference type="InterPro" id="IPR016024">
    <property type="entry name" value="ARM-type_fold"/>
</dbReference>
<keyword evidence="1" id="KW-0677">Repeat</keyword>
<dbReference type="SUPFAM" id="SSF48403">
    <property type="entry name" value="Ankyrin repeat"/>
    <property type="match status" value="1"/>
</dbReference>
<keyword evidence="2 3" id="KW-0040">ANK repeat</keyword>
<dbReference type="Pfam" id="PF00023">
    <property type="entry name" value="Ank"/>
    <property type="match status" value="1"/>
</dbReference>
<keyword evidence="5" id="KW-1185">Reference proteome</keyword>
<dbReference type="SUPFAM" id="SSF48371">
    <property type="entry name" value="ARM repeat"/>
    <property type="match status" value="1"/>
</dbReference>
<comment type="caution">
    <text evidence="4">The sequence shown here is derived from an EMBL/GenBank/DDBJ whole genome shotgun (WGS) entry which is preliminary data.</text>
</comment>
<gene>
    <name evidence="4" type="ORF">Aph01nite_51500</name>
</gene>
<feature type="repeat" description="ANK" evidence="3">
    <location>
        <begin position="130"/>
        <end position="162"/>
    </location>
</feature>
<dbReference type="Pfam" id="PF12796">
    <property type="entry name" value="Ank_2"/>
    <property type="match status" value="2"/>
</dbReference>
<dbReference type="AlphaFoldDB" id="A0A919USW1"/>
<dbReference type="PROSITE" id="PS50088">
    <property type="entry name" value="ANK_REPEAT"/>
    <property type="match status" value="3"/>
</dbReference>
<proteinExistence type="predicted"/>
<evidence type="ECO:0000313" key="5">
    <source>
        <dbReference type="Proteomes" id="UP000640052"/>
    </source>
</evidence>
<dbReference type="PANTHER" id="PTHR24171:SF8">
    <property type="entry name" value="BRCA1-ASSOCIATED RING DOMAIN PROTEIN 1"/>
    <property type="match status" value="1"/>
</dbReference>
<dbReference type="InterPro" id="IPR011989">
    <property type="entry name" value="ARM-like"/>
</dbReference>
<reference evidence="4" key="1">
    <citation type="submission" date="2021-01" db="EMBL/GenBank/DDBJ databases">
        <title>Whole genome shotgun sequence of Acrocarpospora phusangensis NBRC 108782.</title>
        <authorList>
            <person name="Komaki H."/>
            <person name="Tamura T."/>
        </authorList>
    </citation>
    <scope>NUCLEOTIDE SEQUENCE</scope>
    <source>
        <strain evidence="4">NBRC 108782</strain>
    </source>
</reference>
<sequence length="500" mass="52913">MTGSELMTAVAEDDLVRVRALLRPGVDLNPDRGTTPLYEAAVHGNGDMIRLLLEYGADPDLPSHGPDEGLPLCAAACWDHDEAVLALLDGGANPDAAEDGWTALLWAAGLGHLATADVLLDGGANPDAGCPHTPLTAAARFGAYGIVWSLLEHGADPAKPDDGGLTALEIARELSEADLEALLTSRIDANVEAKESAESADQEGRVIVVSRSHAADGTELVEVEADGTRLAIQRGHAAVATILEDALGIRTPVAELMARAVPYRDRDEGGETWWAAVHSVQNRHDEETFGAAVELCASSDPVTRDFGVDVLSQFGFTADDRPYLERTLPVLQGLAEREQDPRVVESVLGALGQQGDPRALPEVLAIIGRPGREHSVRDAIALSAVLTPGHAEGLTCLIGLSRHPSAEIRDYATHGLAALGDGFDGDAVLEALHDRVSDPDLSTTAEAAAALAARHDRRAIDAIHRVLCETDQDDPDDEYIRELALEAATLLNLDLPDLTH</sequence>
<dbReference type="PANTHER" id="PTHR24171">
    <property type="entry name" value="ANKYRIN REPEAT DOMAIN-CONTAINING PROTEIN 39-RELATED"/>
    <property type="match status" value="1"/>
</dbReference>
<dbReference type="Gene3D" id="1.25.10.10">
    <property type="entry name" value="Leucine-rich Repeat Variant"/>
    <property type="match status" value="1"/>
</dbReference>
<protein>
    <recommendedName>
        <fullName evidence="6">Ankryin</fullName>
    </recommendedName>
</protein>
<dbReference type="Gene3D" id="1.25.40.20">
    <property type="entry name" value="Ankyrin repeat-containing domain"/>
    <property type="match status" value="1"/>
</dbReference>
<evidence type="ECO:0000256" key="3">
    <source>
        <dbReference type="PROSITE-ProRule" id="PRU00023"/>
    </source>
</evidence>
<feature type="repeat" description="ANK" evidence="3">
    <location>
        <begin position="32"/>
        <end position="64"/>
    </location>
</feature>
<dbReference type="GO" id="GO:0004842">
    <property type="term" value="F:ubiquitin-protein transferase activity"/>
    <property type="evidence" value="ECO:0007669"/>
    <property type="project" value="TreeGrafter"/>
</dbReference>
<dbReference type="InterPro" id="IPR002110">
    <property type="entry name" value="Ankyrin_rpt"/>
</dbReference>
<dbReference type="SMART" id="SM00248">
    <property type="entry name" value="ANK"/>
    <property type="match status" value="4"/>
</dbReference>
<name>A0A919USW1_9ACTN</name>
<dbReference type="InterPro" id="IPR036770">
    <property type="entry name" value="Ankyrin_rpt-contain_sf"/>
</dbReference>
<evidence type="ECO:0000256" key="2">
    <source>
        <dbReference type="ARBA" id="ARBA00023043"/>
    </source>
</evidence>